<dbReference type="PANTHER" id="PTHR43143:SF1">
    <property type="entry name" value="SERINE_THREONINE-PROTEIN PHOSPHATASE CPPED1"/>
    <property type="match status" value="1"/>
</dbReference>
<dbReference type="SUPFAM" id="SSF56300">
    <property type="entry name" value="Metallo-dependent phosphatases"/>
    <property type="match status" value="1"/>
</dbReference>
<protein>
    <recommendedName>
        <fullName evidence="5">Calcineurin-like phosphoesterase domain-containing protein</fullName>
    </recommendedName>
</protein>
<evidence type="ECO:0000313" key="3">
    <source>
        <dbReference type="EMBL" id="AMW98457.1"/>
    </source>
</evidence>
<dbReference type="AlphaFoldDB" id="A0A143H9P0"/>
<reference evidence="4" key="2">
    <citation type="submission" date="2016-03" db="EMBL/GenBank/DDBJ databases">
        <authorList>
            <person name="Ploux O."/>
        </authorList>
    </citation>
    <scope>NUCLEOTIDE SEQUENCE [LARGE SCALE GENOMIC DNA]</scope>
    <source>
        <strain evidence="4">PP9</strain>
    </source>
</reference>
<keyword evidence="4" id="KW-1185">Reference proteome</keyword>
<dbReference type="KEGG" id="rst:ATY39_02810"/>
<evidence type="ECO:0008006" key="5">
    <source>
        <dbReference type="Google" id="ProtNLM"/>
    </source>
</evidence>
<dbReference type="RefSeq" id="WP_066785512.1">
    <property type="nucleotide sequence ID" value="NZ_CP014806.1"/>
</dbReference>
<dbReference type="InterPro" id="IPR007119">
    <property type="entry name" value="Phage_tail_spike_N"/>
</dbReference>
<evidence type="ECO:0000259" key="1">
    <source>
        <dbReference type="Pfam" id="PF00149"/>
    </source>
</evidence>
<dbReference type="InterPro" id="IPR029052">
    <property type="entry name" value="Metallo-depent_PP-like"/>
</dbReference>
<gene>
    <name evidence="3" type="ORF">ATY39_02810</name>
</gene>
<name>A0A143H9P0_9BACL</name>
<proteinExistence type="predicted"/>
<dbReference type="EMBL" id="CP014806">
    <property type="protein sequence ID" value="AMW98457.1"/>
    <property type="molecule type" value="Genomic_DNA"/>
</dbReference>
<dbReference type="Pfam" id="PF06605">
    <property type="entry name" value="Prophage_tail"/>
    <property type="match status" value="1"/>
</dbReference>
<dbReference type="Gene3D" id="3.60.21.10">
    <property type="match status" value="1"/>
</dbReference>
<feature type="domain" description="Tail spike" evidence="2">
    <location>
        <begin position="110"/>
        <end position="350"/>
    </location>
</feature>
<accession>A0A143H9P0</accession>
<dbReference type="InterPro" id="IPR004843">
    <property type="entry name" value="Calcineurin-like_PHP"/>
</dbReference>
<evidence type="ECO:0000313" key="4">
    <source>
        <dbReference type="Proteomes" id="UP000076021"/>
    </source>
</evidence>
<dbReference type="OrthoDB" id="2240714at2"/>
<dbReference type="NCBIfam" id="TIGR01665">
    <property type="entry name" value="put_anti_recept"/>
    <property type="match status" value="1"/>
</dbReference>
<dbReference type="PANTHER" id="PTHR43143">
    <property type="entry name" value="METALLOPHOSPHOESTERASE, CALCINEURIN SUPERFAMILY"/>
    <property type="match status" value="1"/>
</dbReference>
<feature type="domain" description="Calcineurin-like phosphoesterase" evidence="1">
    <location>
        <begin position="505"/>
        <end position="706"/>
    </location>
</feature>
<dbReference type="Proteomes" id="UP000076021">
    <property type="component" value="Chromosome"/>
</dbReference>
<dbReference type="Pfam" id="PF00149">
    <property type="entry name" value="Metallophos"/>
    <property type="match status" value="1"/>
</dbReference>
<dbReference type="STRING" id="241244.ATY39_02810"/>
<organism evidence="3 4">
    <name type="scientific">Rummeliibacillus stabekisii</name>
    <dbReference type="NCBI Taxonomy" id="241244"/>
    <lineage>
        <taxon>Bacteria</taxon>
        <taxon>Bacillati</taxon>
        <taxon>Bacillota</taxon>
        <taxon>Bacilli</taxon>
        <taxon>Bacillales</taxon>
        <taxon>Caryophanaceae</taxon>
        <taxon>Rummeliibacillus</taxon>
    </lineage>
</organism>
<evidence type="ECO:0000259" key="2">
    <source>
        <dbReference type="Pfam" id="PF06605"/>
    </source>
</evidence>
<dbReference type="GO" id="GO:0016787">
    <property type="term" value="F:hydrolase activity"/>
    <property type="evidence" value="ECO:0007669"/>
    <property type="project" value="InterPro"/>
</dbReference>
<sequence>MNLLVMHTDSRGYDNLNYKVVASLSNDNAQSCPFYDDMRIEKIENFDDTYILSVPEDRQEALALVAGAFILFEDESEKYRLFRIYSESSRAIGNIHSKTVEAENAFINDLNKTVVAKSKLKNVDFSEAMAHILALSGWEVGNVEWLGEIRSLEFDGTTNAQEELQNLINTYRGEIDAYVKVRNGRIVGKYFDLVEKRGRDNTGRRFEYRRDIKGVTRTKVDTELYTAIKARGKDGMSFASINNGLDTLYDVEANEIYNDGREYLVKYFEYETEYPSALLAAAREELNRVNHPIYNYEVEPALLDETTGYDEAPVLLGDSVRVVDFAMQPEMTVSARVIEKQTSYSNVGANTVVLGEYVELDNDVPGLIQKLQSQLTDVSKNINPVYRLEIFSSNGIVIKNGVGDTQLTARVYKDNVRIFGEPHQYKWEKILPNGTHDTEWEMANEGVGQTIYCDAIDFVNNVSYKCSFLTDEYNYVATSYFKMEVDRVIGEVNKLRTANSIVIPFITDTHYATDAFEDQQAKLRSLYHINNVVEVTHQIKCDVVVHGGDIVDGKTSNYLNKANLKTVVDALNESDCPVMFAKGNHDDNGLGDVRTAGNQMTACTKPAEMKPILSKNYIKSNIVFSSTDNANYCYYDIKDKKVRVFVLDSYDLRYDLLGSDKKNKYQSRKFGAYQKAQINWLIEQLKNTPKDYKILTFHHYAMYGAASQDETPIINSEIVAGILNAWQNGSSYSGKGTNSDFAVTVNVDFSTRGKGMWLAALNGHWHSDKAKREGLGNVPTIMSICSLGARDNDGNDRTLGTTVEDGWDVIVVNLDTNMINLVRFGANAANKPIRSYSGGVS</sequence>
<reference evidence="3 4" key="1">
    <citation type="journal article" date="2016" name="Genome Announc.">
        <title>Whole-Genome Sequence of Rummeliibacillus stabekisii Strain PP9 Isolated from Antarctic Soil.</title>
        <authorList>
            <person name="da Mota F.F."/>
            <person name="Vollu R.E."/>
            <person name="Jurelevicius D."/>
            <person name="Seldin L."/>
        </authorList>
    </citation>
    <scope>NUCLEOTIDE SEQUENCE [LARGE SCALE GENOMIC DNA]</scope>
    <source>
        <strain evidence="3 4">PP9</strain>
    </source>
</reference>
<dbReference type="InterPro" id="IPR010572">
    <property type="entry name" value="Tail_dom"/>
</dbReference>
<dbReference type="InterPro" id="IPR051918">
    <property type="entry name" value="STPP_CPPED1"/>
</dbReference>